<evidence type="ECO:0000313" key="2">
    <source>
        <dbReference type="EMBL" id="MBA4654467.1"/>
    </source>
</evidence>
<dbReference type="EMBL" id="GISG01183714">
    <property type="protein sequence ID" value="MBA4654467.1"/>
    <property type="molecule type" value="Transcribed_RNA"/>
</dbReference>
<evidence type="ECO:0000259" key="1">
    <source>
        <dbReference type="SMART" id="SM01172"/>
    </source>
</evidence>
<dbReference type="Pfam" id="PF12481">
    <property type="entry name" value="DUF3700"/>
    <property type="match status" value="1"/>
</dbReference>
<organism evidence="2">
    <name type="scientific">Opuntia streptacantha</name>
    <name type="common">Prickly pear cactus</name>
    <name type="synonym">Opuntia cardona</name>
    <dbReference type="NCBI Taxonomy" id="393608"/>
    <lineage>
        <taxon>Eukaryota</taxon>
        <taxon>Viridiplantae</taxon>
        <taxon>Streptophyta</taxon>
        <taxon>Embryophyta</taxon>
        <taxon>Tracheophyta</taxon>
        <taxon>Spermatophyta</taxon>
        <taxon>Magnoliopsida</taxon>
        <taxon>eudicotyledons</taxon>
        <taxon>Gunneridae</taxon>
        <taxon>Pentapetalae</taxon>
        <taxon>Caryophyllales</taxon>
        <taxon>Cactineae</taxon>
        <taxon>Cactaceae</taxon>
        <taxon>Opuntioideae</taxon>
        <taxon>Opuntia</taxon>
    </lineage>
</organism>
<sequence>MLAVFNKSVAKCPEGLKNAESEAKVSALKDDLLLHHFSSVYPDAVSVNLGGSGIVAFSSDKQNPLLPRLFAVVDDIFCLFHGHIENIASLKQLYGLTKTANEVSIIIEAYRSVRDRGSHPADHALRTIEGKFAFIVYDASSRSTFISVDADASVPLFWGADSEENLVLSDNEEVVKKACGRSFAPFPKGCFFTSSAGLKSFEHPLKELKPAPWMDSLGQQCGSTFVVVEESKQEAKKVGLVAVMPRVDSDADWSKHI</sequence>
<dbReference type="InterPro" id="IPR024286">
    <property type="entry name" value="DUF3700"/>
</dbReference>
<reference evidence="2" key="1">
    <citation type="journal article" date="2013" name="J. Plant Res.">
        <title>Effect of fungi and light on seed germination of three Opuntia species from semiarid lands of central Mexico.</title>
        <authorList>
            <person name="Delgado-Sanchez P."/>
            <person name="Jimenez-Bremont J.F."/>
            <person name="Guerrero-Gonzalez Mde L."/>
            <person name="Flores J."/>
        </authorList>
    </citation>
    <scope>NUCLEOTIDE SEQUENCE</scope>
    <source>
        <tissue evidence="2">Cladode</tissue>
    </source>
</reference>
<feature type="domain" description="DUF3700" evidence="1">
    <location>
        <begin position="2"/>
        <end position="227"/>
    </location>
</feature>
<dbReference type="AlphaFoldDB" id="A0A7C9E032"/>
<dbReference type="PANTHER" id="PTHR45952">
    <property type="entry name" value="ALUMINUM INDUCED PROTEIN WITH YGL AND LRDR MOTIFS"/>
    <property type="match status" value="1"/>
</dbReference>
<accession>A0A7C9E032</accession>
<dbReference type="SMART" id="SM01172">
    <property type="entry name" value="DUF3700"/>
    <property type="match status" value="1"/>
</dbReference>
<dbReference type="Gene3D" id="3.60.20.10">
    <property type="entry name" value="Glutamine Phosphoribosylpyrophosphate, subunit 1, domain 1"/>
    <property type="match status" value="1"/>
</dbReference>
<proteinExistence type="predicted"/>
<dbReference type="InterPro" id="IPR029055">
    <property type="entry name" value="Ntn_hydrolases_N"/>
</dbReference>
<dbReference type="InterPro" id="IPR044828">
    <property type="entry name" value="TSJT1-like"/>
</dbReference>
<dbReference type="SUPFAM" id="SSF56235">
    <property type="entry name" value="N-terminal nucleophile aminohydrolases (Ntn hydrolases)"/>
    <property type="match status" value="1"/>
</dbReference>
<protein>
    <recommendedName>
        <fullName evidence="1">DUF3700 domain-containing protein</fullName>
    </recommendedName>
</protein>
<name>A0A7C9E032_OPUST</name>
<reference evidence="2" key="2">
    <citation type="submission" date="2020-07" db="EMBL/GenBank/DDBJ databases">
        <authorList>
            <person name="Vera ALvarez R."/>
            <person name="Arias-Moreno D.M."/>
            <person name="Jimenez-Jacinto V."/>
            <person name="Jimenez-Bremont J.F."/>
            <person name="Swaminathan K."/>
            <person name="Moose S.P."/>
            <person name="Guerrero-Gonzalez M.L."/>
            <person name="Marino-Ramirez L."/>
            <person name="Landsman D."/>
            <person name="Rodriguez-Kessler M."/>
            <person name="Delgado-Sanchez P."/>
        </authorList>
    </citation>
    <scope>NUCLEOTIDE SEQUENCE</scope>
    <source>
        <tissue evidence="2">Cladode</tissue>
    </source>
</reference>
<dbReference type="PANTHER" id="PTHR45952:SF4">
    <property type="entry name" value="ALUMINUM INDUCED PROTEIN WITH YGL AND LRDR MOTIFS"/>
    <property type="match status" value="1"/>
</dbReference>